<comment type="similarity">
    <text evidence="2">Belongs to the IucA/IucC family.</text>
</comment>
<keyword evidence="8" id="KW-1185">Reference proteome</keyword>
<comment type="pathway">
    <text evidence="1">Siderophore biosynthesis.</text>
</comment>
<dbReference type="PANTHER" id="PTHR34384:SF5">
    <property type="entry name" value="L-2,3-DIAMINOPROPANOATE--CITRATE LIGASE"/>
    <property type="match status" value="1"/>
</dbReference>
<evidence type="ECO:0000313" key="8">
    <source>
        <dbReference type="Proteomes" id="UP000503540"/>
    </source>
</evidence>
<dbReference type="Gene3D" id="1.10.510.40">
    <property type="match status" value="1"/>
</dbReference>
<dbReference type="EMBL" id="CP046172">
    <property type="protein sequence ID" value="QIS14074.1"/>
    <property type="molecule type" value="Genomic_DNA"/>
</dbReference>
<keyword evidence="4" id="KW-0472">Membrane</keyword>
<dbReference type="GO" id="GO:0019290">
    <property type="term" value="P:siderophore biosynthetic process"/>
    <property type="evidence" value="ECO:0007669"/>
    <property type="project" value="InterPro"/>
</dbReference>
<dbReference type="AlphaFoldDB" id="A0A6G9YLJ0"/>
<keyword evidence="4" id="KW-0812">Transmembrane</keyword>
<dbReference type="Pfam" id="PF04183">
    <property type="entry name" value="IucA_IucC"/>
    <property type="match status" value="1"/>
</dbReference>
<dbReference type="Pfam" id="PF06276">
    <property type="entry name" value="FhuF"/>
    <property type="match status" value="1"/>
</dbReference>
<evidence type="ECO:0000256" key="1">
    <source>
        <dbReference type="ARBA" id="ARBA00004924"/>
    </source>
</evidence>
<feature type="domain" description="Aerobactin siderophore biosynthesis IucA/IucC-like C-terminal" evidence="6">
    <location>
        <begin position="458"/>
        <end position="612"/>
    </location>
</feature>
<name>A0A6G9YLJ0_9NOCA</name>
<dbReference type="InterPro" id="IPR022770">
    <property type="entry name" value="IucA/IucC-like_C"/>
</dbReference>
<dbReference type="InterPro" id="IPR037455">
    <property type="entry name" value="LucA/IucC-like"/>
</dbReference>
<dbReference type="PANTHER" id="PTHR34384">
    <property type="entry name" value="L-2,3-DIAMINOPROPANOATE--CITRATE LIGASE"/>
    <property type="match status" value="1"/>
</dbReference>
<sequence length="634" mass="67446">MSERSGRSKGAAEPLGHAGVERTIGPAGHCPVIPEPRASGEQTGERTDGSGRVAHGGAVGDRTIDRETAADPLDDPDPVRAADAAATEALLRCYVREFGVAVPSAGRLELELAATGLRLCVPVLYRSATGWHRFGVVRLADGQRADVALVAAAVIREATRRLGGAPHTGAAAVARVLDSAQRIAAHLSERRARPGASAGQPEFLTVEQALLLGHPFHPVAKSRPEASQAELAAYSPELRGSFALHWFAAHADLVIGDSATSEPVWQTVRRLFGAGEVPANFVPVPAHPWQARQLLGTPAVGRLLDSGMLCDLGPVGAHWYPTSSVRTVYRDGAVAMLKLSLGMRITNSRRNNKRDELALGVTAARLLDAGLSADLRRAHPDFHILRDPAWISVDVPGVPGESGFEIAVRDNPSGRFGRAVCIAGLVAEQPGIGAARLADIIGALAARGGKTVAQASIEWFGRYLDVVATPLLWLYARHGLALEAHHQNTLVELDTDGWPVGGWYRDSQGYYVAASHADRTAAILPGFDCAPIVFDDALVDERITYYLLVNNLLGLIGAFGALRLADERALLARLRETLTAATGPAVVESWLDAPELPCKANFLTSVDGRDELDGPVHNQSIYLRIPNPVADIRG</sequence>
<dbReference type="InterPro" id="IPR007310">
    <property type="entry name" value="Aerobactin_biosyn_IucA/IucC_N"/>
</dbReference>
<evidence type="ECO:0000256" key="3">
    <source>
        <dbReference type="SAM" id="MobiDB-lite"/>
    </source>
</evidence>
<organism evidence="7 8">
    <name type="scientific">Nocardia arthritidis</name>
    <dbReference type="NCBI Taxonomy" id="228602"/>
    <lineage>
        <taxon>Bacteria</taxon>
        <taxon>Bacillati</taxon>
        <taxon>Actinomycetota</taxon>
        <taxon>Actinomycetes</taxon>
        <taxon>Mycobacteriales</taxon>
        <taxon>Nocardiaceae</taxon>
        <taxon>Nocardia</taxon>
    </lineage>
</organism>
<dbReference type="Proteomes" id="UP000503540">
    <property type="component" value="Chromosome"/>
</dbReference>
<accession>A0A6G9YLJ0</accession>
<reference evidence="7 8" key="1">
    <citation type="journal article" date="2019" name="ACS Chem. Biol.">
        <title>Identification and Mobilization of a Cryptic Antibiotic Biosynthesis Gene Locus from a Human-Pathogenic Nocardia Isolate.</title>
        <authorList>
            <person name="Herisse M."/>
            <person name="Ishida K."/>
            <person name="Porter J.L."/>
            <person name="Howden B."/>
            <person name="Hertweck C."/>
            <person name="Stinear T.P."/>
            <person name="Pidot S.J."/>
        </authorList>
    </citation>
    <scope>NUCLEOTIDE SEQUENCE [LARGE SCALE GENOMIC DNA]</scope>
    <source>
        <strain evidence="7 8">AUSMDU00012717</strain>
    </source>
</reference>
<feature type="domain" description="Aerobactin siderophore biosynthesis IucA/IucC N-terminal" evidence="5">
    <location>
        <begin position="203"/>
        <end position="427"/>
    </location>
</feature>
<dbReference type="KEGG" id="nah:F5544_31160"/>
<protein>
    <submittedName>
        <fullName evidence="7">Siderophore biosynthesis protein</fullName>
    </submittedName>
</protein>
<evidence type="ECO:0000256" key="2">
    <source>
        <dbReference type="ARBA" id="ARBA00007832"/>
    </source>
</evidence>
<dbReference type="GO" id="GO:0016881">
    <property type="term" value="F:acid-amino acid ligase activity"/>
    <property type="evidence" value="ECO:0007669"/>
    <property type="project" value="UniProtKB-ARBA"/>
</dbReference>
<proteinExistence type="inferred from homology"/>
<feature type="region of interest" description="Disordered" evidence="3">
    <location>
        <begin position="1"/>
        <end position="78"/>
    </location>
</feature>
<evidence type="ECO:0000313" key="7">
    <source>
        <dbReference type="EMBL" id="QIS14074.1"/>
    </source>
</evidence>
<feature type="transmembrane region" description="Helical" evidence="4">
    <location>
        <begin position="543"/>
        <end position="565"/>
    </location>
</feature>
<keyword evidence="4" id="KW-1133">Transmembrane helix</keyword>
<evidence type="ECO:0000256" key="4">
    <source>
        <dbReference type="SAM" id="Phobius"/>
    </source>
</evidence>
<evidence type="ECO:0000259" key="6">
    <source>
        <dbReference type="Pfam" id="PF06276"/>
    </source>
</evidence>
<evidence type="ECO:0000259" key="5">
    <source>
        <dbReference type="Pfam" id="PF04183"/>
    </source>
</evidence>
<gene>
    <name evidence="7" type="ORF">F5544_31160</name>
</gene>
<dbReference type="RefSeq" id="WP_167476530.1">
    <property type="nucleotide sequence ID" value="NZ_CP046172.1"/>
</dbReference>